<feature type="region of interest" description="Disordered" evidence="1">
    <location>
        <begin position="1"/>
        <end position="22"/>
    </location>
</feature>
<gene>
    <name evidence="3" type="ORF">GCM10008906_20870</name>
</gene>
<keyword evidence="2" id="KW-0812">Transmembrane</keyword>
<evidence type="ECO:0008006" key="5">
    <source>
        <dbReference type="Google" id="ProtNLM"/>
    </source>
</evidence>
<evidence type="ECO:0000256" key="2">
    <source>
        <dbReference type="SAM" id="Phobius"/>
    </source>
</evidence>
<feature type="transmembrane region" description="Helical" evidence="2">
    <location>
        <begin position="41"/>
        <end position="61"/>
    </location>
</feature>
<keyword evidence="2" id="KW-1133">Transmembrane helix</keyword>
<protein>
    <recommendedName>
        <fullName evidence="5">Bacteriophage peptidoglycan hydrolase</fullName>
    </recommendedName>
</protein>
<dbReference type="RefSeq" id="WP_343761449.1">
    <property type="nucleotide sequence ID" value="NZ_BAAACG010000009.1"/>
</dbReference>
<dbReference type="EMBL" id="BAAACG010000009">
    <property type="protein sequence ID" value="GAA0740616.1"/>
    <property type="molecule type" value="Genomic_DNA"/>
</dbReference>
<feature type="compositionally biased region" description="Basic and acidic residues" evidence="1">
    <location>
        <begin position="83"/>
        <end position="105"/>
    </location>
</feature>
<reference evidence="3 4" key="1">
    <citation type="journal article" date="2019" name="Int. J. Syst. Evol. Microbiol.">
        <title>The Global Catalogue of Microorganisms (GCM) 10K type strain sequencing project: providing services to taxonomists for standard genome sequencing and annotation.</title>
        <authorList>
            <consortium name="The Broad Institute Genomics Platform"/>
            <consortium name="The Broad Institute Genome Sequencing Center for Infectious Disease"/>
            <person name="Wu L."/>
            <person name="Ma J."/>
        </authorList>
    </citation>
    <scope>NUCLEOTIDE SEQUENCE [LARGE SCALE GENOMIC DNA]</scope>
    <source>
        <strain evidence="3 4">JCM 1407</strain>
    </source>
</reference>
<keyword evidence="4" id="KW-1185">Reference proteome</keyword>
<name>A0ABN1JIM5_9CLOT</name>
<keyword evidence="2" id="KW-0472">Membrane</keyword>
<comment type="caution">
    <text evidence="3">The sequence shown here is derived from an EMBL/GenBank/DDBJ whole genome shotgun (WGS) entry which is preliminary data.</text>
</comment>
<dbReference type="Proteomes" id="UP001501510">
    <property type="component" value="Unassembled WGS sequence"/>
</dbReference>
<organism evidence="3 4">
    <name type="scientific">Clostridium oceanicum</name>
    <dbReference type="NCBI Taxonomy" id="1543"/>
    <lineage>
        <taxon>Bacteria</taxon>
        <taxon>Bacillati</taxon>
        <taxon>Bacillota</taxon>
        <taxon>Clostridia</taxon>
        <taxon>Eubacteriales</taxon>
        <taxon>Clostridiaceae</taxon>
        <taxon>Clostridium</taxon>
    </lineage>
</organism>
<sequence>MNEKDNLEKNSNKSKGKRNDEKYIKEMHDMADKHAKRNNKVFIAVVIPVVVICIFVIQQIFSFSLNSTKKDSKPTTEFASETKTNDKNKTEDKKNSTDKEKSSKSALDEKIGKYLDKQENRQKSLDAAISINKGSNKGISVIYISEILRNNGIEIPKSTLSTKSLVKELEKQGFEKITDYKELQKGDIAFTTKDKSGNPSHAYIFLKWSKEGKTDYGTVCDGQINDYDSTIHKRNISVSTTTKDKISFFMRKK</sequence>
<evidence type="ECO:0000313" key="4">
    <source>
        <dbReference type="Proteomes" id="UP001501510"/>
    </source>
</evidence>
<feature type="region of interest" description="Disordered" evidence="1">
    <location>
        <begin position="67"/>
        <end position="105"/>
    </location>
</feature>
<evidence type="ECO:0000313" key="3">
    <source>
        <dbReference type="EMBL" id="GAA0740616.1"/>
    </source>
</evidence>
<evidence type="ECO:0000256" key="1">
    <source>
        <dbReference type="SAM" id="MobiDB-lite"/>
    </source>
</evidence>
<accession>A0ABN1JIM5</accession>
<proteinExistence type="predicted"/>